<organism evidence="9 10">
    <name type="scientific">Clostridium aestuarii</name>
    <dbReference type="NCBI Taxonomy" id="338193"/>
    <lineage>
        <taxon>Bacteria</taxon>
        <taxon>Bacillati</taxon>
        <taxon>Bacillota</taxon>
        <taxon>Clostridia</taxon>
        <taxon>Eubacteriales</taxon>
        <taxon>Clostridiaceae</taxon>
        <taxon>Clostridium</taxon>
    </lineage>
</organism>
<keyword evidence="10" id="KW-1185">Reference proteome</keyword>
<sequence>MFLIEKLSTNLASKISSTLALNKNNEEIIAYGAFAFFQMLWAIFIIVLFGIILDVLKESLIIAFTASFLRKYSGGAHANSPNRCAVIGAIVCDGLALAVNKTSNLVTIKLVIIIVIISFLFSYYIIYKLAPVDSSAKPIKKTETKQRLKRSSLILLHGFILMICILLILYYKLEIKYLLISVICVCLGITWQSFTLTHKGHFITNSIDIFLKNISNFIGGNKNEK</sequence>
<protein>
    <submittedName>
        <fullName evidence="9">Accessory gene regulator B family protein</fullName>
    </submittedName>
</protein>
<proteinExistence type="predicted"/>
<keyword evidence="4 8" id="KW-0812">Transmembrane</keyword>
<keyword evidence="5" id="KW-0378">Hydrolase</keyword>
<evidence type="ECO:0000256" key="5">
    <source>
        <dbReference type="ARBA" id="ARBA00022801"/>
    </source>
</evidence>
<evidence type="ECO:0000256" key="8">
    <source>
        <dbReference type="SAM" id="Phobius"/>
    </source>
</evidence>
<feature type="transmembrane region" description="Helical" evidence="8">
    <location>
        <begin position="28"/>
        <end position="53"/>
    </location>
</feature>
<keyword evidence="7 8" id="KW-0472">Membrane</keyword>
<gene>
    <name evidence="9" type="ORF">OW763_10525</name>
</gene>
<evidence type="ECO:0000256" key="3">
    <source>
        <dbReference type="ARBA" id="ARBA00022670"/>
    </source>
</evidence>
<evidence type="ECO:0000256" key="7">
    <source>
        <dbReference type="ARBA" id="ARBA00023136"/>
    </source>
</evidence>
<evidence type="ECO:0000256" key="1">
    <source>
        <dbReference type="ARBA" id="ARBA00022475"/>
    </source>
</evidence>
<feature type="transmembrane region" description="Helical" evidence="8">
    <location>
        <begin position="151"/>
        <end position="171"/>
    </location>
</feature>
<dbReference type="InterPro" id="IPR006741">
    <property type="entry name" value="AgrB"/>
</dbReference>
<evidence type="ECO:0000256" key="6">
    <source>
        <dbReference type="ARBA" id="ARBA00022989"/>
    </source>
</evidence>
<evidence type="ECO:0000313" key="10">
    <source>
        <dbReference type="Proteomes" id="UP001078443"/>
    </source>
</evidence>
<evidence type="ECO:0000256" key="2">
    <source>
        <dbReference type="ARBA" id="ARBA00022654"/>
    </source>
</evidence>
<keyword evidence="6 8" id="KW-1133">Transmembrane helix</keyword>
<evidence type="ECO:0000313" key="9">
    <source>
        <dbReference type="EMBL" id="MCY6484774.1"/>
    </source>
</evidence>
<dbReference type="SMART" id="SM00793">
    <property type="entry name" value="AgrB"/>
    <property type="match status" value="1"/>
</dbReference>
<dbReference type="RefSeq" id="WP_268041095.1">
    <property type="nucleotide sequence ID" value="NZ_JAPQER010000004.1"/>
</dbReference>
<keyword evidence="1" id="KW-1003">Cell membrane</keyword>
<dbReference type="EMBL" id="JAPQER010000004">
    <property type="protein sequence ID" value="MCY6484774.1"/>
    <property type="molecule type" value="Genomic_DNA"/>
</dbReference>
<reference evidence="9" key="1">
    <citation type="submission" date="2022-12" db="EMBL/GenBank/DDBJ databases">
        <authorList>
            <person name="Wang J."/>
        </authorList>
    </citation>
    <scope>NUCLEOTIDE SEQUENCE</scope>
    <source>
        <strain evidence="9">HY-45-18</strain>
    </source>
</reference>
<accession>A0ABT4D0L0</accession>
<keyword evidence="2" id="KW-0673">Quorum sensing</keyword>
<comment type="caution">
    <text evidence="9">The sequence shown here is derived from an EMBL/GenBank/DDBJ whole genome shotgun (WGS) entry which is preliminary data.</text>
</comment>
<feature type="transmembrane region" description="Helical" evidence="8">
    <location>
        <begin position="110"/>
        <end position="130"/>
    </location>
</feature>
<dbReference type="Pfam" id="PF04647">
    <property type="entry name" value="AgrB"/>
    <property type="match status" value="1"/>
</dbReference>
<keyword evidence="3" id="KW-0645">Protease</keyword>
<name>A0ABT4D0L0_9CLOT</name>
<feature type="transmembrane region" description="Helical" evidence="8">
    <location>
        <begin position="177"/>
        <end position="196"/>
    </location>
</feature>
<evidence type="ECO:0000256" key="4">
    <source>
        <dbReference type="ARBA" id="ARBA00022692"/>
    </source>
</evidence>
<dbReference type="Proteomes" id="UP001078443">
    <property type="component" value="Unassembled WGS sequence"/>
</dbReference>